<reference evidence="2 3" key="1">
    <citation type="submission" date="2020-04" db="EMBL/GenBank/DDBJ databases">
        <authorList>
            <person name="Klaysubun C."/>
            <person name="Duangmal K."/>
            <person name="Lipun K."/>
        </authorList>
    </citation>
    <scope>NUCLEOTIDE SEQUENCE [LARGE SCALE GENOMIC DNA]</scope>
    <source>
        <strain evidence="2 3">JCM 11839</strain>
    </source>
</reference>
<dbReference type="InterPro" id="IPR029066">
    <property type="entry name" value="PLP-binding_barrel"/>
</dbReference>
<dbReference type="InterPro" id="IPR051466">
    <property type="entry name" value="D-amino_acid_metab_enzyme"/>
</dbReference>
<name>A0ABX1RCK8_9PSEU</name>
<proteinExistence type="predicted"/>
<dbReference type="InterPro" id="IPR042208">
    <property type="entry name" value="D-ser_dehydrat-like_sf"/>
</dbReference>
<dbReference type="PANTHER" id="PTHR28004">
    <property type="entry name" value="ZGC:162816-RELATED"/>
    <property type="match status" value="1"/>
</dbReference>
<evidence type="ECO:0000313" key="2">
    <source>
        <dbReference type="EMBL" id="NMH78121.1"/>
    </source>
</evidence>
<comment type="caution">
    <text evidence="2">The sequence shown here is derived from an EMBL/GenBank/DDBJ whole genome shotgun (WGS) entry which is preliminary data.</text>
</comment>
<dbReference type="EMBL" id="JAAXKY010000036">
    <property type="protein sequence ID" value="NMH78121.1"/>
    <property type="molecule type" value="Genomic_DNA"/>
</dbReference>
<dbReference type="Gene3D" id="3.20.20.10">
    <property type="entry name" value="Alanine racemase"/>
    <property type="match status" value="1"/>
</dbReference>
<dbReference type="SUPFAM" id="SSF51419">
    <property type="entry name" value="PLP-binding barrel"/>
    <property type="match status" value="1"/>
</dbReference>
<dbReference type="Proteomes" id="UP001296706">
    <property type="component" value="Unassembled WGS sequence"/>
</dbReference>
<keyword evidence="3" id="KW-1185">Reference proteome</keyword>
<dbReference type="InterPro" id="IPR026956">
    <property type="entry name" value="D-ser_dehydrat-like_dom"/>
</dbReference>
<gene>
    <name evidence="2" type="ORF">HF577_13635</name>
</gene>
<dbReference type="SMART" id="SM01119">
    <property type="entry name" value="D-ser_dehydrat"/>
    <property type="match status" value="1"/>
</dbReference>
<organism evidence="2 3">
    <name type="scientific">Pseudonocardia xinjiangensis</name>
    <dbReference type="NCBI Taxonomy" id="75289"/>
    <lineage>
        <taxon>Bacteria</taxon>
        <taxon>Bacillati</taxon>
        <taxon>Actinomycetota</taxon>
        <taxon>Actinomycetes</taxon>
        <taxon>Pseudonocardiales</taxon>
        <taxon>Pseudonocardiaceae</taxon>
        <taxon>Pseudonocardia</taxon>
    </lineage>
</organism>
<dbReference type="Pfam" id="PF14031">
    <property type="entry name" value="D-ser_dehydrat"/>
    <property type="match status" value="1"/>
</dbReference>
<evidence type="ECO:0000313" key="3">
    <source>
        <dbReference type="Proteomes" id="UP001296706"/>
    </source>
</evidence>
<evidence type="ECO:0000259" key="1">
    <source>
        <dbReference type="SMART" id="SM01119"/>
    </source>
</evidence>
<sequence length="454" mass="47402">MLQPVDHTLHRTLRLTQPRSVKGLTVATIVDARRPDALDKSLPVAADGATVAEFLACRPRLSAFSTPLLVLTSSVIDANVTRMARWCAARGVDLAPHGKTTMAPAIWQRQLRAGAWGITVATPSQLRVAVASGVRRIQLANALVDPVGLTRVSAALDADAGLQVLSWVDSVDAVEAMTTVLAGVGPRRPLTVLVELGAPGGRTGARDLPTAQAVAAAVAASPHLVLGGVSGYEGALAHDASPGALHAVRGYLGDLAALHRALVGAGAYSGASEVVVTAGGSAYFDNVAGVLGPLADPAGAAGVPTRVLLRPGAYVIHDDGFYRGISPFSRDHGEPLRSAMHAWARVVSRPEPALALLDAGKRDVPFDEGLPEPQLVADRLGGPVTRLSGAEITAVNDQHCFLRIDPASTLRVGQVVRLGLSHPCTAFDKWQWIPVIADDAETDPVVVDLLRTYF</sequence>
<accession>A0ABX1RCK8</accession>
<feature type="domain" description="D-serine dehydratase-like" evidence="1">
    <location>
        <begin position="339"/>
        <end position="437"/>
    </location>
</feature>
<dbReference type="PANTHER" id="PTHR28004:SF8">
    <property type="entry name" value="D-SERINE DEAMINASE"/>
    <property type="match status" value="1"/>
</dbReference>
<dbReference type="Gene3D" id="2.40.37.20">
    <property type="entry name" value="D-serine dehydratase-like domain"/>
    <property type="match status" value="1"/>
</dbReference>
<protein>
    <submittedName>
        <fullName evidence="2">Amino acid deaminase</fullName>
    </submittedName>
</protein>